<dbReference type="Proteomes" id="UP001190700">
    <property type="component" value="Unassembled WGS sequence"/>
</dbReference>
<feature type="compositionally biased region" description="Low complexity" evidence="1">
    <location>
        <begin position="660"/>
        <end position="688"/>
    </location>
</feature>
<feature type="region of interest" description="Disordered" evidence="1">
    <location>
        <begin position="1"/>
        <end position="191"/>
    </location>
</feature>
<feature type="compositionally biased region" description="Basic and acidic residues" evidence="1">
    <location>
        <begin position="138"/>
        <end position="151"/>
    </location>
</feature>
<sequence length="1442" mass="153072">MMVNDNGNDEWPLRGGTQPRRSQRAQRADAATVSNLSTEAGRTTGAADDGNQHSGRQVERRQAAGWRGRSAETSGLPDRTTTRSTGADRRGTTRWASLNVASAREAVGGSAREAVAPGAAPGAGGGSWSGSQPAGRRQVAERRGRSAERSGRPGRAAARSAGAGRRMTTRSTSRALSGSTRPVVAPGEAPAGVAEAGVDRAGAWMAVGRREQGAEELGAQRQACSKENPYEGGGVGEAAGSPVGAGVSSPRAASWAGHAGGAAILGRRVEWLDHERGQQTQAGVPPASPPRVEGLVEVAEDADADGGGGAVGEQSPVVAAVVATVGTSQPSSQPDPTDWLEFPPVPEGLVGLLGTPDRPSEGRDDPLGVAGMALPESADRVAPQLGIPRPSPGMERQRFVGPLFHPVEGEWYGHVMRSMPPSGIVRGGVTATFSWFFFPLILDAVGWESAFPNLPRDAGWNEMVGRLARVLRDAGVTWDVVAGYILEEGLQPFHFSGRRQEQLVQMDQQLGQEVQIFASGLVASARLLETGRGLVGSTGGQGYRRPRGRALVGHRLGVCYPRGPRVGTVTEYRPAAEGVTARHVIQWDDTGMVDYIDLPNSRIPVEFLSRHSSQVLWRHARGDTVSDPSGAGQRAPEQPSSPSQTHAASQPLPERRADAQRSGPSPSSQPAASRHTAASHRQQQRQAAGSGGVPRTFLSLVAEACDGSVVEGETSSGGAGSPGGEHALLDACALEALLRGEAGGADTFTHHQSTLSRNFTADELDGISRFLDPPESVVFLDERREHPFIGDRGWADVQSGLFRGVVVSLSLRAVWRRMREADARRYGPLPEQDTLVVETTVEAHGLSVVEAATTLQSFRVQESGEAGVPGWSANGMDLGDACSICTLEWESGQGASRVGCQAGQQDWVGAGGRQWGEGGEDAVVRQRLLPVIPVPGSAAPRRERRRRAVDFDGTRLRMECALVVRPVPRVFAEAMRWMMWSLGSGDEDYWRLLGLAPWLLLGSIPGARKKTLSAEVVRERERTFADVVSLVKEGQLSKAIRRLDPGALAPLVQETLEALRDLHPAGDGLPGRVQAAPLELEDAAVEAECRRLPVASGLGCSQLRFEHIGVIFGGGDGLPAIKHACQQLVEDRVPAGVLPWLMGARLVALLKLGGGVRPIACGESLRRLAGKVVCRQMRTRWATYFSPPPQEGAASSAAQLGVGVPGGAEVCVHTVPALLGARPSWCDLALDCKNAFNSVKRGVIYKEVSDNFPELLDLAESSFRHEARLGWQGDDGEFRWVSSAEGAQQEDPLGPFFMAVALQPALQTTLDEHPDVFIMAYLDDIHILGPPDKVRAAYDTIVPLLRAAGLELNVPKSTVFCPDGACPEFVDVVDEVGNPMHGAVVPLSGIKVLGIPVGSDRWVTDKCVEMALAAGAILPKLARLDDPQGFGLYGRALEDYPQ</sequence>
<feature type="compositionally biased region" description="Low complexity" evidence="1">
    <location>
        <begin position="182"/>
        <end position="191"/>
    </location>
</feature>
<feature type="compositionally biased region" description="Polar residues" evidence="1">
    <location>
        <begin position="32"/>
        <end position="41"/>
    </location>
</feature>
<comment type="caution">
    <text evidence="3">The sequence shown here is derived from an EMBL/GenBank/DDBJ whole genome shotgun (WGS) entry which is preliminary data.</text>
</comment>
<evidence type="ECO:0000313" key="3">
    <source>
        <dbReference type="EMBL" id="KAK3262998.1"/>
    </source>
</evidence>
<reference evidence="3 4" key="1">
    <citation type="journal article" date="2015" name="Genome Biol. Evol.">
        <title>Comparative Genomics of a Bacterivorous Green Alga Reveals Evolutionary Causalities and Consequences of Phago-Mixotrophic Mode of Nutrition.</title>
        <authorList>
            <person name="Burns J.A."/>
            <person name="Paasch A."/>
            <person name="Narechania A."/>
            <person name="Kim E."/>
        </authorList>
    </citation>
    <scope>NUCLEOTIDE SEQUENCE [LARGE SCALE GENOMIC DNA]</scope>
    <source>
        <strain evidence="3 4">PLY_AMNH</strain>
    </source>
</reference>
<dbReference type="InterPro" id="IPR000477">
    <property type="entry name" value="RT_dom"/>
</dbReference>
<feature type="compositionally biased region" description="Polar residues" evidence="1">
    <location>
        <begin position="169"/>
        <end position="180"/>
    </location>
</feature>
<evidence type="ECO:0000313" key="4">
    <source>
        <dbReference type="Proteomes" id="UP001190700"/>
    </source>
</evidence>
<feature type="compositionally biased region" description="Low complexity" evidence="1">
    <location>
        <begin position="153"/>
        <end position="166"/>
    </location>
</feature>
<protein>
    <recommendedName>
        <fullName evidence="2">Reverse transcriptase domain-containing protein</fullName>
    </recommendedName>
</protein>
<feature type="compositionally biased region" description="Low complexity" evidence="1">
    <location>
        <begin position="109"/>
        <end position="120"/>
    </location>
</feature>
<proteinExistence type="predicted"/>
<dbReference type="EMBL" id="LGRX02015815">
    <property type="protein sequence ID" value="KAK3262998.1"/>
    <property type="molecule type" value="Genomic_DNA"/>
</dbReference>
<feature type="region of interest" description="Disordered" evidence="1">
    <location>
        <begin position="213"/>
        <end position="248"/>
    </location>
</feature>
<dbReference type="SUPFAM" id="SSF56672">
    <property type="entry name" value="DNA/RNA polymerases"/>
    <property type="match status" value="1"/>
</dbReference>
<feature type="domain" description="Reverse transcriptase" evidence="2">
    <location>
        <begin position="1199"/>
        <end position="1395"/>
    </location>
</feature>
<keyword evidence="4" id="KW-1185">Reference proteome</keyword>
<accession>A0AAE0KW57</accession>
<feature type="compositionally biased region" description="Polar residues" evidence="1">
    <location>
        <begin position="638"/>
        <end position="648"/>
    </location>
</feature>
<evidence type="ECO:0000259" key="2">
    <source>
        <dbReference type="Pfam" id="PF00078"/>
    </source>
</evidence>
<dbReference type="Pfam" id="PF00078">
    <property type="entry name" value="RVT_1"/>
    <property type="match status" value="1"/>
</dbReference>
<dbReference type="InterPro" id="IPR043502">
    <property type="entry name" value="DNA/RNA_pol_sf"/>
</dbReference>
<evidence type="ECO:0000256" key="1">
    <source>
        <dbReference type="SAM" id="MobiDB-lite"/>
    </source>
</evidence>
<gene>
    <name evidence="3" type="ORF">CYMTET_28176</name>
</gene>
<name>A0AAE0KW57_9CHLO</name>
<organism evidence="3 4">
    <name type="scientific">Cymbomonas tetramitiformis</name>
    <dbReference type="NCBI Taxonomy" id="36881"/>
    <lineage>
        <taxon>Eukaryota</taxon>
        <taxon>Viridiplantae</taxon>
        <taxon>Chlorophyta</taxon>
        <taxon>Pyramimonadophyceae</taxon>
        <taxon>Pyramimonadales</taxon>
        <taxon>Pyramimonadaceae</taxon>
        <taxon>Cymbomonas</taxon>
    </lineage>
</organism>
<feature type="region of interest" description="Disordered" evidence="1">
    <location>
        <begin position="622"/>
        <end position="692"/>
    </location>
</feature>